<dbReference type="InterPro" id="IPR053714">
    <property type="entry name" value="Iso_Racemase_Enz_sf"/>
</dbReference>
<dbReference type="Gene3D" id="3.40.50.12500">
    <property type="match status" value="1"/>
</dbReference>
<evidence type="ECO:0000256" key="1">
    <source>
        <dbReference type="ARBA" id="ARBA00038414"/>
    </source>
</evidence>
<keyword evidence="3" id="KW-1185">Reference proteome</keyword>
<dbReference type="AlphaFoldDB" id="A0A7M2RE73"/>
<evidence type="ECO:0000313" key="3">
    <source>
        <dbReference type="Proteomes" id="UP000593601"/>
    </source>
</evidence>
<name>A0A7M2RE73_9FIRM</name>
<dbReference type="KEGG" id="bliq:INP51_11500"/>
<protein>
    <submittedName>
        <fullName evidence="2">Asp/Glu/hydantoin racemase</fullName>
    </submittedName>
</protein>
<accession>A0A7M2RE73</accession>
<gene>
    <name evidence="2" type="ORF">INP51_11500</name>
</gene>
<dbReference type="EMBL" id="CP063304">
    <property type="protein sequence ID" value="QOV18625.1"/>
    <property type="molecule type" value="Genomic_DNA"/>
</dbReference>
<dbReference type="GO" id="GO:0047661">
    <property type="term" value="F:amino-acid racemase activity"/>
    <property type="evidence" value="ECO:0007669"/>
    <property type="project" value="InterPro"/>
</dbReference>
<comment type="similarity">
    <text evidence="1">Belongs to the HyuE racemase family.</text>
</comment>
<sequence length="228" mass="25280">MKIGLVYTSITPELKSTVEQEIRKQIGEEAELLSYQDPSILAEVRDAGFVPAKTACRLYAMYLKAIQDGADAILNICSSVGEAADYVKPMGKYLGVPIVRIDEGMCRAAVRKGKRIAVLATLQTTLEPTRNTILRVAREMGRQVELVDALVEAFDLNQEEFKRALIHKAKEVSDQADVILLSQGSMAYCEELIEEQTQKVTVSSPRYGVKELKEALITKGVLQEEKLC</sequence>
<dbReference type="InterPro" id="IPR015942">
    <property type="entry name" value="Asp/Glu/hydantoin_racemase"/>
</dbReference>
<dbReference type="RefSeq" id="WP_193734987.1">
    <property type="nucleotide sequence ID" value="NZ_CP063304.1"/>
</dbReference>
<reference evidence="2 3" key="1">
    <citation type="submission" date="2020-10" db="EMBL/GenBank/DDBJ databases">
        <title>Blautia liquoris sp.nov., isolated from the mud in a fermentation cellar used for the production of Chinese strong-flavoured liquor.</title>
        <authorList>
            <person name="Lu L."/>
        </authorList>
    </citation>
    <scope>NUCLEOTIDE SEQUENCE [LARGE SCALE GENOMIC DNA]</scope>
    <source>
        <strain evidence="2 3">LZLJ-3</strain>
    </source>
</reference>
<dbReference type="Pfam" id="PF01177">
    <property type="entry name" value="Asp_Glu_race"/>
    <property type="match status" value="1"/>
</dbReference>
<proteinExistence type="inferred from homology"/>
<organism evidence="2 3">
    <name type="scientific">Blautia liquoris</name>
    <dbReference type="NCBI Taxonomy" id="2779518"/>
    <lineage>
        <taxon>Bacteria</taxon>
        <taxon>Bacillati</taxon>
        <taxon>Bacillota</taxon>
        <taxon>Clostridia</taxon>
        <taxon>Lachnospirales</taxon>
        <taxon>Lachnospiraceae</taxon>
        <taxon>Blautia</taxon>
    </lineage>
</organism>
<evidence type="ECO:0000313" key="2">
    <source>
        <dbReference type="EMBL" id="QOV18625.1"/>
    </source>
</evidence>
<dbReference type="Proteomes" id="UP000593601">
    <property type="component" value="Chromosome"/>
</dbReference>